<proteinExistence type="predicted"/>
<gene>
    <name evidence="1" type="ORF">SVIM_LOCUS374281</name>
</gene>
<name>A0A6N2MKS1_SALVM</name>
<organism evidence="1">
    <name type="scientific">Salix viminalis</name>
    <name type="common">Common osier</name>
    <name type="synonym">Basket willow</name>
    <dbReference type="NCBI Taxonomy" id="40686"/>
    <lineage>
        <taxon>Eukaryota</taxon>
        <taxon>Viridiplantae</taxon>
        <taxon>Streptophyta</taxon>
        <taxon>Embryophyta</taxon>
        <taxon>Tracheophyta</taxon>
        <taxon>Spermatophyta</taxon>
        <taxon>Magnoliopsida</taxon>
        <taxon>eudicotyledons</taxon>
        <taxon>Gunneridae</taxon>
        <taxon>Pentapetalae</taxon>
        <taxon>rosids</taxon>
        <taxon>fabids</taxon>
        <taxon>Malpighiales</taxon>
        <taxon>Salicaceae</taxon>
        <taxon>Saliceae</taxon>
        <taxon>Salix</taxon>
    </lineage>
</organism>
<sequence length="86" mass="10140">MKQTSHLHCSPSLSELSSVMQIIDKHKDCFYFFLFQLHIWPLAIYQRTPPIPRIRCHCHGKHIVKLKVNDLLKAERDSRPGLHKPK</sequence>
<protein>
    <submittedName>
        <fullName evidence="1">Uncharacterized protein</fullName>
    </submittedName>
</protein>
<evidence type="ECO:0000313" key="1">
    <source>
        <dbReference type="EMBL" id="VFU53855.1"/>
    </source>
</evidence>
<accession>A0A6N2MKS1</accession>
<reference evidence="1" key="1">
    <citation type="submission" date="2019-03" db="EMBL/GenBank/DDBJ databases">
        <authorList>
            <person name="Mank J."/>
            <person name="Almeida P."/>
        </authorList>
    </citation>
    <scope>NUCLEOTIDE SEQUENCE</scope>
    <source>
        <strain evidence="1">78183</strain>
    </source>
</reference>
<dbReference type="EMBL" id="CAADRP010001819">
    <property type="protein sequence ID" value="VFU53855.1"/>
    <property type="molecule type" value="Genomic_DNA"/>
</dbReference>
<dbReference type="AlphaFoldDB" id="A0A6N2MKS1"/>